<dbReference type="InterPro" id="IPR050858">
    <property type="entry name" value="Mal-CoA-ACP_Trans/PKS_FabD"/>
</dbReference>
<reference evidence="7 8" key="1">
    <citation type="submission" date="2013-07" db="EMBL/GenBank/DDBJ databases">
        <authorList>
            <person name="Weinstock G."/>
            <person name="Sodergren E."/>
            <person name="Wylie T."/>
            <person name="Fulton L."/>
            <person name="Fulton R."/>
            <person name="Fronick C."/>
            <person name="O'Laughlin M."/>
            <person name="Godfrey J."/>
            <person name="Miner T."/>
            <person name="Herter B."/>
            <person name="Appelbaum E."/>
            <person name="Cordes M."/>
            <person name="Lek S."/>
            <person name="Wollam A."/>
            <person name="Pepin K.H."/>
            <person name="Palsikar V.B."/>
            <person name="Mitreva M."/>
            <person name="Wilson R.K."/>
        </authorList>
    </citation>
    <scope>NUCLEOTIDE SEQUENCE [LARGE SCALE GENOMIC DNA]</scope>
    <source>
        <strain evidence="7 8">ATCC 14940</strain>
    </source>
</reference>
<dbReference type="InterPro" id="IPR001227">
    <property type="entry name" value="Ac_transferase_dom_sf"/>
</dbReference>
<evidence type="ECO:0000256" key="1">
    <source>
        <dbReference type="ARBA" id="ARBA00022679"/>
    </source>
</evidence>
<keyword evidence="2 4" id="KW-0012">Acyltransferase</keyword>
<feature type="active site" evidence="5">
    <location>
        <position position="107"/>
    </location>
</feature>
<dbReference type="AlphaFoldDB" id="A0ABC9TX12"/>
<evidence type="ECO:0000313" key="7">
    <source>
        <dbReference type="EMBL" id="ERI76496.1"/>
    </source>
</evidence>
<sequence>MIQQELIRISWERGNAMSKIAFIFPGQGAQICGMGQDFYEQAETAKEIFDKASEILGFSMPELCFEKNDRLDITEYTQPAMVTASIAMMKVFMERTGITPSVAAGLSLGEYPAMAAAGVMSAEDAIRTVRQRGILMQEAVPAGVGAMSAVLAMDGEKIEEVIAPIDGVQIANYNCPGQIVISGKKEAVDEAAVKLKEAGAKRVLPLNVSGPFHSSLLEEAGEKLGEVLAQVEVHTPVIPYIANVTAGYVTDAGDVKPLLIKQVSSSVRWEQSIRRMLEDGVDTFIEIGPGRTLTGFMKKIDRNAKAMNIEKLEDIEKVKEALGC</sequence>
<dbReference type="InterPro" id="IPR014043">
    <property type="entry name" value="Acyl_transferase_dom"/>
</dbReference>
<dbReference type="SUPFAM" id="SSF55048">
    <property type="entry name" value="Probable ACP-binding domain of malonyl-CoA ACP transacylase"/>
    <property type="match status" value="1"/>
</dbReference>
<comment type="catalytic activity">
    <reaction evidence="3 4">
        <text>holo-[ACP] + malonyl-CoA = malonyl-[ACP] + CoA</text>
        <dbReference type="Rhea" id="RHEA:41792"/>
        <dbReference type="Rhea" id="RHEA-COMP:9623"/>
        <dbReference type="Rhea" id="RHEA-COMP:9685"/>
        <dbReference type="ChEBI" id="CHEBI:57287"/>
        <dbReference type="ChEBI" id="CHEBI:57384"/>
        <dbReference type="ChEBI" id="CHEBI:64479"/>
        <dbReference type="ChEBI" id="CHEBI:78449"/>
        <dbReference type="EC" id="2.3.1.39"/>
    </reaction>
</comment>
<dbReference type="PIRSF" id="PIRSF000446">
    <property type="entry name" value="Mct"/>
    <property type="match status" value="1"/>
</dbReference>
<evidence type="ECO:0000313" key="8">
    <source>
        <dbReference type="Proteomes" id="UP000016491"/>
    </source>
</evidence>
<accession>A0ABC9TX12</accession>
<gene>
    <name evidence="7" type="ORF">CLOSYM_02611</name>
</gene>
<dbReference type="InterPro" id="IPR024925">
    <property type="entry name" value="Malonyl_CoA-ACP_transAc"/>
</dbReference>
<protein>
    <recommendedName>
        <fullName evidence="4">Malonyl CoA-acyl carrier protein transacylase</fullName>
        <ecNumber evidence="4">2.3.1.39</ecNumber>
    </recommendedName>
</protein>
<dbReference type="PANTHER" id="PTHR42681">
    <property type="entry name" value="MALONYL-COA-ACYL CARRIER PROTEIN TRANSACYLASE, MITOCHONDRIAL"/>
    <property type="match status" value="1"/>
</dbReference>
<dbReference type="Pfam" id="PF00698">
    <property type="entry name" value="Acyl_transf_1"/>
    <property type="match status" value="1"/>
</dbReference>
<dbReference type="EMBL" id="AWSU01000199">
    <property type="protein sequence ID" value="ERI76496.1"/>
    <property type="molecule type" value="Genomic_DNA"/>
</dbReference>
<feature type="domain" description="Malonyl-CoA:ACP transacylase (MAT)" evidence="6">
    <location>
        <begin position="23"/>
        <end position="309"/>
    </location>
</feature>
<dbReference type="FunFam" id="3.30.70.250:FF:000001">
    <property type="entry name" value="Malonyl CoA-acyl carrier protein transacylase"/>
    <property type="match status" value="1"/>
</dbReference>
<comment type="similarity">
    <text evidence="4">Belongs to the fabD family.</text>
</comment>
<evidence type="ECO:0000256" key="4">
    <source>
        <dbReference type="PIRNR" id="PIRNR000446"/>
    </source>
</evidence>
<dbReference type="NCBIfam" id="TIGR00128">
    <property type="entry name" value="fabD"/>
    <property type="match status" value="1"/>
</dbReference>
<dbReference type="Gene3D" id="3.30.70.250">
    <property type="entry name" value="Malonyl-CoA ACP transacylase, ACP-binding"/>
    <property type="match status" value="1"/>
</dbReference>
<dbReference type="EC" id="2.3.1.39" evidence="4"/>
<dbReference type="InterPro" id="IPR016036">
    <property type="entry name" value="Malonyl_transacylase_ACP-bd"/>
</dbReference>
<evidence type="ECO:0000256" key="5">
    <source>
        <dbReference type="PIRSR" id="PIRSR000446-1"/>
    </source>
</evidence>
<dbReference type="InterPro" id="IPR016035">
    <property type="entry name" value="Acyl_Trfase/lysoPLipase"/>
</dbReference>
<evidence type="ECO:0000256" key="3">
    <source>
        <dbReference type="ARBA" id="ARBA00048462"/>
    </source>
</evidence>
<dbReference type="Proteomes" id="UP000016491">
    <property type="component" value="Unassembled WGS sequence"/>
</dbReference>
<dbReference type="SMART" id="SM00827">
    <property type="entry name" value="PKS_AT"/>
    <property type="match status" value="1"/>
</dbReference>
<keyword evidence="1 4" id="KW-0808">Transferase</keyword>
<evidence type="ECO:0000259" key="6">
    <source>
        <dbReference type="SMART" id="SM00827"/>
    </source>
</evidence>
<dbReference type="GO" id="GO:0004314">
    <property type="term" value="F:[acyl-carrier-protein] S-malonyltransferase activity"/>
    <property type="evidence" value="ECO:0007669"/>
    <property type="project" value="UniProtKB-EC"/>
</dbReference>
<dbReference type="SUPFAM" id="SSF52151">
    <property type="entry name" value="FabD/lysophospholipase-like"/>
    <property type="match status" value="1"/>
</dbReference>
<name>A0ABC9TX12_CLOSY</name>
<organism evidence="7 8">
    <name type="scientific">[Clostridium] symbiosum ATCC 14940</name>
    <dbReference type="NCBI Taxonomy" id="411472"/>
    <lineage>
        <taxon>Bacteria</taxon>
        <taxon>Bacillati</taxon>
        <taxon>Bacillota</taxon>
        <taxon>Clostridia</taxon>
        <taxon>Lachnospirales</taxon>
        <taxon>Lachnospiraceae</taxon>
        <taxon>Otoolea</taxon>
    </lineage>
</organism>
<evidence type="ECO:0000256" key="2">
    <source>
        <dbReference type="ARBA" id="ARBA00023315"/>
    </source>
</evidence>
<proteinExistence type="inferred from homology"/>
<dbReference type="Gene3D" id="3.40.366.10">
    <property type="entry name" value="Malonyl-Coenzyme A Acyl Carrier Protein, domain 2"/>
    <property type="match status" value="1"/>
</dbReference>
<feature type="active site" evidence="5">
    <location>
        <position position="213"/>
    </location>
</feature>
<dbReference type="InterPro" id="IPR004410">
    <property type="entry name" value="Malonyl_CoA-ACP_transAc_FabD"/>
</dbReference>
<dbReference type="PANTHER" id="PTHR42681:SF1">
    <property type="entry name" value="MALONYL-COA-ACYL CARRIER PROTEIN TRANSACYLASE, MITOCHONDRIAL"/>
    <property type="match status" value="1"/>
</dbReference>
<comment type="caution">
    <text evidence="7">The sequence shown here is derived from an EMBL/GenBank/DDBJ whole genome shotgun (WGS) entry which is preliminary data.</text>
</comment>